<dbReference type="Proteomes" id="UP001155163">
    <property type="component" value="Unassembled WGS sequence"/>
</dbReference>
<feature type="chain" id="PRO_5040978629" evidence="1">
    <location>
        <begin position="29"/>
        <end position="149"/>
    </location>
</feature>
<dbReference type="RefSeq" id="WP_268261424.1">
    <property type="nucleotide sequence ID" value="NZ_JALQCW010000005.1"/>
</dbReference>
<comment type="caution">
    <text evidence="2">The sequence shown here is derived from an EMBL/GenBank/DDBJ whole genome shotgun (WGS) entry which is preliminary data.</text>
</comment>
<dbReference type="Proteomes" id="UP001155059">
    <property type="component" value="Unassembled WGS sequence"/>
</dbReference>
<evidence type="ECO:0000313" key="3">
    <source>
        <dbReference type="EMBL" id="MCK9813616.1"/>
    </source>
</evidence>
<accession>A0A9X1YR45</accession>
<dbReference type="AlphaFoldDB" id="A0A9X1YR45"/>
<gene>
    <name evidence="2" type="ORF">M1B34_03000</name>
    <name evidence="3" type="ORF">M1B35_05510</name>
</gene>
<name>A0A9X1YR45_9PSED</name>
<protein>
    <submittedName>
        <fullName evidence="2">Uncharacterized protein</fullName>
    </submittedName>
</protein>
<organism evidence="2 4">
    <name type="scientific">Pseudomonas morbosilactucae</name>
    <dbReference type="NCBI Taxonomy" id="2938197"/>
    <lineage>
        <taxon>Bacteria</taxon>
        <taxon>Pseudomonadati</taxon>
        <taxon>Pseudomonadota</taxon>
        <taxon>Gammaproteobacteria</taxon>
        <taxon>Pseudomonadales</taxon>
        <taxon>Pseudomonadaceae</taxon>
        <taxon>Pseudomonas</taxon>
    </lineage>
</organism>
<keyword evidence="1" id="KW-0732">Signal</keyword>
<evidence type="ECO:0000313" key="2">
    <source>
        <dbReference type="EMBL" id="MCK9796737.1"/>
    </source>
</evidence>
<sequence>MANGTRVTATLKYLTLLGTLGTCGPSLATSLEQQFADLATCRVDQVYLNPVDQQPSGDYFVERQLLPCDVDEVARYCVDERFHGLTVLAVAIPYRGPFSVHALYFKDDVASVRTRLGPGFDGDGIHQPRLMADRQNPSGSVLYCDPDSQ</sequence>
<evidence type="ECO:0000313" key="5">
    <source>
        <dbReference type="Proteomes" id="UP001155163"/>
    </source>
</evidence>
<keyword evidence="5" id="KW-1185">Reference proteome</keyword>
<evidence type="ECO:0000256" key="1">
    <source>
        <dbReference type="SAM" id="SignalP"/>
    </source>
</evidence>
<dbReference type="EMBL" id="JALQCW010000005">
    <property type="protein sequence ID" value="MCK9796737.1"/>
    <property type="molecule type" value="Genomic_DNA"/>
</dbReference>
<proteinExistence type="predicted"/>
<reference evidence="4 5" key="1">
    <citation type="journal article" date="2022" name="Int. J. Syst. Evol. Microbiol.">
        <title>Pseudomonas aegrilactucae sp. nov. and Pseudomonas morbosilactucae sp. nov., pathogens causing bacterial rot of lettuce in Japan.</title>
        <authorList>
            <person name="Sawada H."/>
            <person name="Fujikawa T."/>
            <person name="Satou M."/>
        </authorList>
    </citation>
    <scope>NUCLEOTIDE SEQUENCE [LARGE SCALE GENOMIC DNA]</scope>
    <source>
        <strain evidence="2 4">MAFF 302030</strain>
        <strain evidence="3 5">MAFF 302046</strain>
    </source>
</reference>
<feature type="signal peptide" evidence="1">
    <location>
        <begin position="1"/>
        <end position="28"/>
    </location>
</feature>
<reference evidence="4 5" key="2">
    <citation type="journal article" date="2023" name="Plant Pathol.">
        <title>Dismantling and reorganizing Pseudomonas marginalis sensu#lato.</title>
        <authorList>
            <person name="Sawada H."/>
            <person name="Fujikawa T."/>
            <person name="Satou M."/>
        </authorList>
    </citation>
    <scope>NUCLEOTIDE SEQUENCE [LARGE SCALE GENOMIC DNA]</scope>
    <source>
        <strain evidence="2 4">MAFF 302030</strain>
        <strain evidence="3 5">MAFF 302046</strain>
    </source>
</reference>
<dbReference type="EMBL" id="JALQCX010000009">
    <property type="protein sequence ID" value="MCK9813616.1"/>
    <property type="molecule type" value="Genomic_DNA"/>
</dbReference>
<evidence type="ECO:0000313" key="4">
    <source>
        <dbReference type="Proteomes" id="UP001155059"/>
    </source>
</evidence>